<dbReference type="AlphaFoldDB" id="A0A919MB05"/>
<gene>
    <name evidence="3" type="ORF">Acy02nite_89590</name>
</gene>
<dbReference type="GO" id="GO:0003677">
    <property type="term" value="F:DNA binding"/>
    <property type="evidence" value="ECO:0007669"/>
    <property type="project" value="InterPro"/>
</dbReference>
<evidence type="ECO:0000259" key="2">
    <source>
        <dbReference type="PROSITE" id="PS50943"/>
    </source>
</evidence>
<evidence type="ECO:0000313" key="3">
    <source>
        <dbReference type="EMBL" id="GID71078.1"/>
    </source>
</evidence>
<dbReference type="SMART" id="SM00530">
    <property type="entry name" value="HTH_XRE"/>
    <property type="match status" value="1"/>
</dbReference>
<organism evidence="3 4">
    <name type="scientific">Actinoplanes cyaneus</name>
    <dbReference type="NCBI Taxonomy" id="52696"/>
    <lineage>
        <taxon>Bacteria</taxon>
        <taxon>Bacillati</taxon>
        <taxon>Actinomycetota</taxon>
        <taxon>Actinomycetes</taxon>
        <taxon>Micromonosporales</taxon>
        <taxon>Micromonosporaceae</taxon>
        <taxon>Actinoplanes</taxon>
    </lineage>
</organism>
<dbReference type="Gene3D" id="1.10.260.40">
    <property type="entry name" value="lambda repressor-like DNA-binding domains"/>
    <property type="match status" value="1"/>
</dbReference>
<reference evidence="3" key="1">
    <citation type="submission" date="2021-01" db="EMBL/GenBank/DDBJ databases">
        <title>Whole genome shotgun sequence of Actinoplanes cyaneus NBRC 14990.</title>
        <authorList>
            <person name="Komaki H."/>
            <person name="Tamura T."/>
        </authorList>
    </citation>
    <scope>NUCLEOTIDE SEQUENCE</scope>
    <source>
        <strain evidence="3">NBRC 14990</strain>
    </source>
</reference>
<evidence type="ECO:0000256" key="1">
    <source>
        <dbReference type="SAM" id="MobiDB-lite"/>
    </source>
</evidence>
<dbReference type="InterPro" id="IPR010982">
    <property type="entry name" value="Lambda_DNA-bd_dom_sf"/>
</dbReference>
<comment type="caution">
    <text evidence="3">The sequence shown here is derived from an EMBL/GenBank/DDBJ whole genome shotgun (WGS) entry which is preliminary data.</text>
</comment>
<protein>
    <recommendedName>
        <fullName evidence="2">HTH cro/C1-type domain-containing protein</fullName>
    </recommendedName>
</protein>
<dbReference type="Pfam" id="PF13560">
    <property type="entry name" value="HTH_31"/>
    <property type="match status" value="1"/>
</dbReference>
<keyword evidence="4" id="KW-1185">Reference proteome</keyword>
<dbReference type="InterPro" id="IPR001387">
    <property type="entry name" value="Cro/C1-type_HTH"/>
</dbReference>
<evidence type="ECO:0000313" key="4">
    <source>
        <dbReference type="Proteomes" id="UP000619479"/>
    </source>
</evidence>
<dbReference type="CDD" id="cd00093">
    <property type="entry name" value="HTH_XRE"/>
    <property type="match status" value="1"/>
</dbReference>
<dbReference type="Proteomes" id="UP000619479">
    <property type="component" value="Unassembled WGS sequence"/>
</dbReference>
<dbReference type="SUPFAM" id="SSF47413">
    <property type="entry name" value="lambda repressor-like DNA-binding domains"/>
    <property type="match status" value="1"/>
</dbReference>
<dbReference type="EMBL" id="BOMH01000096">
    <property type="protein sequence ID" value="GID71078.1"/>
    <property type="molecule type" value="Genomic_DNA"/>
</dbReference>
<proteinExistence type="predicted"/>
<name>A0A919MB05_9ACTN</name>
<sequence length="463" mass="47881">MDDAESGRLASTHPLWNTPRLKAAVEGDQPGTVVRLVREAVGWTQEELGARYGCSGSTICRLEAGGGLIDDTKVRRRLADILGIPAHYLGLSPSRVARPGTSGAGVARPPSPPVTLRGSEISTPGGTDLRRRTLLTGAAATALTGLANPTTTPHGLEKMLFAGAHPGTPLSSHDAAALLTRASQAYHAARYATLTHALPSLLSGLHAAHTQASDHVRETFAVMLVRAYVLASSVCTKLGDDAIAWVLADRALSTARQVDDSAALASATHTVAIAMRREGHHDGALTLLTSTAEGLNADRGAAPDALLGAYGNLLCTAAYSAAQAGNAGAATTYLDEATAAAARLQAPTRGVIPFSPTTVAIYKIGVYTAAGDTAAALQAAATVESHQLPTAERYGRYLLDTARAWTAHDRPAQAVQALLAAEQHAPGEVDRPSVRELVSRLLYAPTATPAGLRDLATRIGAAV</sequence>
<accession>A0A919MB05</accession>
<dbReference type="PROSITE" id="PS50943">
    <property type="entry name" value="HTH_CROC1"/>
    <property type="match status" value="1"/>
</dbReference>
<feature type="domain" description="HTH cro/C1-type" evidence="2">
    <location>
        <begin position="34"/>
        <end position="89"/>
    </location>
</feature>
<feature type="region of interest" description="Disordered" evidence="1">
    <location>
        <begin position="99"/>
        <end position="128"/>
    </location>
</feature>